<gene>
    <name evidence="2" type="ORF">BT62DRAFT_908563</name>
</gene>
<dbReference type="Gene3D" id="1.10.510.10">
    <property type="entry name" value="Transferase(Phosphotransferase) domain 1"/>
    <property type="match status" value="1"/>
</dbReference>
<evidence type="ECO:0000259" key="1">
    <source>
        <dbReference type="PROSITE" id="PS50011"/>
    </source>
</evidence>
<reference evidence="2" key="1">
    <citation type="submission" date="2020-11" db="EMBL/GenBank/DDBJ databases">
        <title>Adaptations for nitrogen fixation in a non-lichenized fungal sporocarp promotes dispersal by wood-feeding termites.</title>
        <authorList>
            <consortium name="DOE Joint Genome Institute"/>
            <person name="Koch R.A."/>
            <person name="Yoon G."/>
            <person name="Arayal U."/>
            <person name="Lail K."/>
            <person name="Amirebrahimi M."/>
            <person name="Labutti K."/>
            <person name="Lipzen A."/>
            <person name="Riley R."/>
            <person name="Barry K."/>
            <person name="Henrissat B."/>
            <person name="Grigoriev I.V."/>
            <person name="Herr J.R."/>
            <person name="Aime M.C."/>
        </authorList>
    </citation>
    <scope>NUCLEOTIDE SEQUENCE</scope>
    <source>
        <strain evidence="2">MCA 3950</strain>
    </source>
</reference>
<dbReference type="EMBL" id="MU250561">
    <property type="protein sequence ID" value="KAG7441304.1"/>
    <property type="molecule type" value="Genomic_DNA"/>
</dbReference>
<evidence type="ECO:0000313" key="2">
    <source>
        <dbReference type="EMBL" id="KAG7441304.1"/>
    </source>
</evidence>
<dbReference type="PROSITE" id="PS50011">
    <property type="entry name" value="PROTEIN_KINASE_DOM"/>
    <property type="match status" value="1"/>
</dbReference>
<dbReference type="InterPro" id="IPR000719">
    <property type="entry name" value="Prot_kinase_dom"/>
</dbReference>
<dbReference type="GeneID" id="66106009"/>
<dbReference type="OrthoDB" id="5987198at2759"/>
<keyword evidence="3" id="KW-1185">Reference proteome</keyword>
<dbReference type="AlphaFoldDB" id="A0A9P8AN03"/>
<feature type="non-terminal residue" evidence="2">
    <location>
        <position position="1"/>
    </location>
</feature>
<dbReference type="GO" id="GO:0004672">
    <property type="term" value="F:protein kinase activity"/>
    <property type="evidence" value="ECO:0007669"/>
    <property type="project" value="InterPro"/>
</dbReference>
<dbReference type="GO" id="GO:0005524">
    <property type="term" value="F:ATP binding"/>
    <property type="evidence" value="ECO:0007669"/>
    <property type="project" value="InterPro"/>
</dbReference>
<organism evidence="2 3">
    <name type="scientific">Guyanagaster necrorhizus</name>
    <dbReference type="NCBI Taxonomy" id="856835"/>
    <lineage>
        <taxon>Eukaryota</taxon>
        <taxon>Fungi</taxon>
        <taxon>Dikarya</taxon>
        <taxon>Basidiomycota</taxon>
        <taxon>Agaricomycotina</taxon>
        <taxon>Agaricomycetes</taxon>
        <taxon>Agaricomycetidae</taxon>
        <taxon>Agaricales</taxon>
        <taxon>Marasmiineae</taxon>
        <taxon>Physalacriaceae</taxon>
        <taxon>Guyanagaster</taxon>
    </lineage>
</organism>
<evidence type="ECO:0000313" key="3">
    <source>
        <dbReference type="Proteomes" id="UP000812287"/>
    </source>
</evidence>
<proteinExistence type="predicted"/>
<sequence>GLEFMHTKNTAHKDISINNLVMNHRHVIPKGYHFGDRISHDDVEWGLSTEIRCYVGPVDYYYIDFEFAECFPEGIDKDLVSGIVGQRVLEMKDSGNVSYNPFKADVYQLRIAMLDIFEVSPHCYYQGLVCNPNQ</sequence>
<dbReference type="RefSeq" id="XP_043034804.1">
    <property type="nucleotide sequence ID" value="XM_043183712.1"/>
</dbReference>
<accession>A0A9P8AN03</accession>
<dbReference type="SUPFAM" id="SSF56112">
    <property type="entry name" value="Protein kinase-like (PK-like)"/>
    <property type="match status" value="1"/>
</dbReference>
<name>A0A9P8AN03_9AGAR</name>
<feature type="domain" description="Protein kinase" evidence="1">
    <location>
        <begin position="1"/>
        <end position="134"/>
    </location>
</feature>
<comment type="caution">
    <text evidence="2">The sequence shown here is derived from an EMBL/GenBank/DDBJ whole genome shotgun (WGS) entry which is preliminary data.</text>
</comment>
<protein>
    <recommendedName>
        <fullName evidence="1">Protein kinase domain-containing protein</fullName>
    </recommendedName>
</protein>
<dbReference type="Proteomes" id="UP000812287">
    <property type="component" value="Unassembled WGS sequence"/>
</dbReference>
<dbReference type="InterPro" id="IPR011009">
    <property type="entry name" value="Kinase-like_dom_sf"/>
</dbReference>